<sequence>MYNINRLSQDRRRPRRDNAVPASPYLHSFLCCDVVNRMREDINCLCQDTKRLGKQRENLEGLQKKFEAICTEVRQKLKSLPWFKVHHSQGNQNLTEMNAIEARDFLKYTWSLANSCLDKRAKKKRFMSIRGICAADYIKQVTSFSDYIQHNYGNEFYHVECAALYTHLTRQLQGLLVPEMMKGDLIEFSTHYISLAMPAMITFISFINTYVTKPRITDLNDLCNEIFYRGAVVSNRPCRTPAVRLLASLLRGDLLAQDPIPSTKPVVEGRATNFYQAAAQLAQHLLKVSTPSLEPQSTVPVILLGPGLLDPRFQSGLPPIKKALPTPVPVIPQPVVPPEPTTSVIRTPSTRGRGRPRKRAM</sequence>
<protein>
    <submittedName>
        <fullName evidence="2">Uncharacterized protein</fullName>
    </submittedName>
</protein>
<dbReference type="EMBL" id="WIXP02000011">
    <property type="protein sequence ID" value="KAF6203035.1"/>
    <property type="molecule type" value="Genomic_DNA"/>
</dbReference>
<feature type="region of interest" description="Disordered" evidence="1">
    <location>
        <begin position="331"/>
        <end position="361"/>
    </location>
</feature>
<gene>
    <name evidence="2" type="ORF">GE061_003448</name>
</gene>
<comment type="caution">
    <text evidence="2">The sequence shown here is derived from an EMBL/GenBank/DDBJ whole genome shotgun (WGS) entry which is preliminary data.</text>
</comment>
<organism evidence="2 3">
    <name type="scientific">Apolygus lucorum</name>
    <name type="common">Small green plant bug</name>
    <name type="synonym">Lygocoris lucorum</name>
    <dbReference type="NCBI Taxonomy" id="248454"/>
    <lineage>
        <taxon>Eukaryota</taxon>
        <taxon>Metazoa</taxon>
        <taxon>Ecdysozoa</taxon>
        <taxon>Arthropoda</taxon>
        <taxon>Hexapoda</taxon>
        <taxon>Insecta</taxon>
        <taxon>Pterygota</taxon>
        <taxon>Neoptera</taxon>
        <taxon>Paraneoptera</taxon>
        <taxon>Hemiptera</taxon>
        <taxon>Heteroptera</taxon>
        <taxon>Panheteroptera</taxon>
        <taxon>Cimicomorpha</taxon>
        <taxon>Miridae</taxon>
        <taxon>Mirini</taxon>
        <taxon>Apolygus</taxon>
    </lineage>
</organism>
<feature type="compositionally biased region" description="Low complexity" evidence="1">
    <location>
        <begin position="341"/>
        <end position="351"/>
    </location>
</feature>
<evidence type="ECO:0000313" key="3">
    <source>
        <dbReference type="Proteomes" id="UP000466442"/>
    </source>
</evidence>
<accession>A0A6A4JKD2</accession>
<proteinExistence type="predicted"/>
<evidence type="ECO:0000313" key="2">
    <source>
        <dbReference type="EMBL" id="KAF6203035.1"/>
    </source>
</evidence>
<evidence type="ECO:0000256" key="1">
    <source>
        <dbReference type="SAM" id="MobiDB-lite"/>
    </source>
</evidence>
<feature type="compositionally biased region" description="Pro residues" evidence="1">
    <location>
        <begin position="331"/>
        <end position="340"/>
    </location>
</feature>
<dbReference type="OrthoDB" id="6599222at2759"/>
<dbReference type="Proteomes" id="UP000466442">
    <property type="component" value="Unassembled WGS sequence"/>
</dbReference>
<name>A0A6A4JKD2_APOLU</name>
<dbReference type="AlphaFoldDB" id="A0A6A4JKD2"/>
<keyword evidence="3" id="KW-1185">Reference proteome</keyword>
<reference evidence="2" key="1">
    <citation type="journal article" date="2021" name="Mol. Ecol. Resour.">
        <title>Apolygus lucorum genome provides insights into omnivorousness and mesophyll feeding.</title>
        <authorList>
            <person name="Liu Y."/>
            <person name="Liu H."/>
            <person name="Wang H."/>
            <person name="Huang T."/>
            <person name="Liu B."/>
            <person name="Yang B."/>
            <person name="Yin L."/>
            <person name="Li B."/>
            <person name="Zhang Y."/>
            <person name="Zhang S."/>
            <person name="Jiang F."/>
            <person name="Zhang X."/>
            <person name="Ren Y."/>
            <person name="Wang B."/>
            <person name="Wang S."/>
            <person name="Lu Y."/>
            <person name="Wu K."/>
            <person name="Fan W."/>
            <person name="Wang G."/>
        </authorList>
    </citation>
    <scope>NUCLEOTIDE SEQUENCE</scope>
    <source>
        <strain evidence="2">12Hb</strain>
    </source>
</reference>
<feature type="compositionally biased region" description="Basic residues" evidence="1">
    <location>
        <begin position="352"/>
        <end position="361"/>
    </location>
</feature>